<comment type="caution">
    <text evidence="1">The sequence shown here is derived from an EMBL/GenBank/DDBJ whole genome shotgun (WGS) entry which is preliminary data.</text>
</comment>
<accession>A0A8J4UC69</accession>
<dbReference type="Proteomes" id="UP000727407">
    <property type="component" value="Unassembled WGS sequence"/>
</dbReference>
<organism evidence="1 2">
    <name type="scientific">Clarias magur</name>
    <name type="common">Asian catfish</name>
    <name type="synonym">Macropteronotus magur</name>
    <dbReference type="NCBI Taxonomy" id="1594786"/>
    <lineage>
        <taxon>Eukaryota</taxon>
        <taxon>Metazoa</taxon>
        <taxon>Chordata</taxon>
        <taxon>Craniata</taxon>
        <taxon>Vertebrata</taxon>
        <taxon>Euteleostomi</taxon>
        <taxon>Actinopterygii</taxon>
        <taxon>Neopterygii</taxon>
        <taxon>Teleostei</taxon>
        <taxon>Ostariophysi</taxon>
        <taxon>Siluriformes</taxon>
        <taxon>Clariidae</taxon>
        <taxon>Clarias</taxon>
    </lineage>
</organism>
<evidence type="ECO:0000313" key="2">
    <source>
        <dbReference type="Proteomes" id="UP000727407"/>
    </source>
</evidence>
<sequence>MPSLRRVPHTLLLSHTLAHRHTALGSRWAQQRDSRTTHGWRLYLCVRTMWRNK</sequence>
<keyword evidence="2" id="KW-1185">Reference proteome</keyword>
<protein>
    <submittedName>
        <fullName evidence="1">Golgi-specific brefeldin A-resistance guanine nucleotide exchange factor 1</fullName>
    </submittedName>
</protein>
<evidence type="ECO:0000313" key="1">
    <source>
        <dbReference type="EMBL" id="KAF5904613.1"/>
    </source>
</evidence>
<reference evidence="1" key="1">
    <citation type="submission" date="2020-07" db="EMBL/GenBank/DDBJ databases">
        <title>Clarias magur genome sequencing, assembly and annotation.</title>
        <authorList>
            <person name="Kushwaha B."/>
            <person name="Kumar R."/>
            <person name="Das P."/>
            <person name="Joshi C.G."/>
            <person name="Kumar D."/>
            <person name="Nagpure N.S."/>
            <person name="Pandey M."/>
            <person name="Agarwal S."/>
            <person name="Srivastava S."/>
            <person name="Singh M."/>
            <person name="Sahoo L."/>
            <person name="Jayasankar P."/>
            <person name="Meher P.K."/>
            <person name="Koringa P.G."/>
            <person name="Iquebal M.A."/>
            <person name="Das S.P."/>
            <person name="Bit A."/>
            <person name="Patnaik S."/>
            <person name="Patel N."/>
            <person name="Shah T.M."/>
            <person name="Hinsu A."/>
            <person name="Jena J.K."/>
        </authorList>
    </citation>
    <scope>NUCLEOTIDE SEQUENCE</scope>
    <source>
        <strain evidence="1">CIFAMagur01</strain>
        <tissue evidence="1">Testis</tissue>
    </source>
</reference>
<proteinExistence type="predicted"/>
<dbReference type="AlphaFoldDB" id="A0A8J4UC69"/>
<name>A0A8J4UC69_CLAMG</name>
<dbReference type="EMBL" id="QNUK01000055">
    <property type="protein sequence ID" value="KAF5904613.1"/>
    <property type="molecule type" value="Genomic_DNA"/>
</dbReference>
<gene>
    <name evidence="1" type="primary">gbf1</name>
    <name evidence="1" type="ORF">DAT39_005694</name>
</gene>